<organism evidence="2 3">
    <name type="scientific">Rhizobium soli</name>
    <dbReference type="NCBI Taxonomy" id="424798"/>
    <lineage>
        <taxon>Bacteria</taxon>
        <taxon>Pseudomonadati</taxon>
        <taxon>Pseudomonadota</taxon>
        <taxon>Alphaproteobacteria</taxon>
        <taxon>Hyphomicrobiales</taxon>
        <taxon>Rhizobiaceae</taxon>
        <taxon>Rhizobium/Agrobacterium group</taxon>
        <taxon>Rhizobium</taxon>
    </lineage>
</organism>
<keyword evidence="1" id="KW-0472">Membrane</keyword>
<sequence>MYGRLGYFHHLHLAEARGQRQRLAVTTTAANKDNIEVISRKRLNASLVVFCLTVATLGMLLAASVVVRIAAI</sequence>
<dbReference type="AlphaFoldDB" id="A0A7X0JP16"/>
<keyword evidence="1" id="KW-0812">Transmembrane</keyword>
<evidence type="ECO:0000313" key="3">
    <source>
        <dbReference type="Proteomes" id="UP000585437"/>
    </source>
</evidence>
<reference evidence="2 3" key="1">
    <citation type="submission" date="2020-08" db="EMBL/GenBank/DDBJ databases">
        <title>The Agave Microbiome: Exploring the role of microbial communities in plant adaptations to desert environments.</title>
        <authorList>
            <person name="Partida-Martinez L.P."/>
        </authorList>
    </citation>
    <scope>NUCLEOTIDE SEQUENCE [LARGE SCALE GENOMIC DNA]</scope>
    <source>
        <strain evidence="2 3">AS3.12</strain>
    </source>
</reference>
<proteinExistence type="predicted"/>
<accession>A0A7X0JP16</accession>
<protein>
    <submittedName>
        <fullName evidence="2">Uncharacterized protein</fullName>
    </submittedName>
</protein>
<gene>
    <name evidence="2" type="ORF">F4695_003910</name>
</gene>
<evidence type="ECO:0000256" key="1">
    <source>
        <dbReference type="SAM" id="Phobius"/>
    </source>
</evidence>
<dbReference type="Proteomes" id="UP000585437">
    <property type="component" value="Unassembled WGS sequence"/>
</dbReference>
<evidence type="ECO:0000313" key="2">
    <source>
        <dbReference type="EMBL" id="MBB6510519.1"/>
    </source>
</evidence>
<keyword evidence="3" id="KW-1185">Reference proteome</keyword>
<name>A0A7X0JP16_9HYPH</name>
<keyword evidence="1" id="KW-1133">Transmembrane helix</keyword>
<comment type="caution">
    <text evidence="2">The sequence shown here is derived from an EMBL/GenBank/DDBJ whole genome shotgun (WGS) entry which is preliminary data.</text>
</comment>
<feature type="transmembrane region" description="Helical" evidence="1">
    <location>
        <begin position="47"/>
        <end position="71"/>
    </location>
</feature>
<dbReference type="EMBL" id="JACHBU010000009">
    <property type="protein sequence ID" value="MBB6510519.1"/>
    <property type="molecule type" value="Genomic_DNA"/>
</dbReference>